<dbReference type="GO" id="GO:0005524">
    <property type="term" value="F:ATP binding"/>
    <property type="evidence" value="ECO:0007669"/>
    <property type="project" value="UniProtKB-KW"/>
</dbReference>
<keyword evidence="7 9" id="KW-0472">Membrane</keyword>
<feature type="transmembrane region" description="Helical" evidence="9">
    <location>
        <begin position="302"/>
        <end position="326"/>
    </location>
</feature>
<evidence type="ECO:0000256" key="5">
    <source>
        <dbReference type="ARBA" id="ARBA00022840"/>
    </source>
</evidence>
<reference evidence="12 13" key="1">
    <citation type="submission" date="2019-08" db="EMBL/GenBank/DDBJ databases">
        <title>Complete genome sequence of Kushneria sp. YCWA18, a halophilic phosphate-solubilizing bacterium isolated from Daqiao saltern in China.</title>
        <authorList>
            <person name="Du G.-X."/>
            <person name="Qu L.-Y."/>
        </authorList>
    </citation>
    <scope>NUCLEOTIDE SEQUENCE [LARGE SCALE GENOMIC DNA]</scope>
    <source>
        <strain evidence="12 13">YCWA18</strain>
    </source>
</reference>
<keyword evidence="5 12" id="KW-0067">ATP-binding</keyword>
<feature type="region of interest" description="Disordered" evidence="8">
    <location>
        <begin position="1"/>
        <end position="24"/>
    </location>
</feature>
<feature type="domain" description="ABC transmembrane type-1" evidence="11">
    <location>
        <begin position="62"/>
        <end position="361"/>
    </location>
</feature>
<proteinExistence type="predicted"/>
<evidence type="ECO:0000256" key="3">
    <source>
        <dbReference type="ARBA" id="ARBA00022692"/>
    </source>
</evidence>
<evidence type="ECO:0000256" key="2">
    <source>
        <dbReference type="ARBA" id="ARBA00022448"/>
    </source>
</evidence>
<gene>
    <name evidence="12" type="ORF">FY550_07635</name>
</gene>
<keyword evidence="3 9" id="KW-0812">Transmembrane</keyword>
<dbReference type="InterPro" id="IPR003593">
    <property type="entry name" value="AAA+_ATPase"/>
</dbReference>
<evidence type="ECO:0000256" key="1">
    <source>
        <dbReference type="ARBA" id="ARBA00004651"/>
    </source>
</evidence>
<dbReference type="SUPFAM" id="SSF90123">
    <property type="entry name" value="ABC transporter transmembrane region"/>
    <property type="match status" value="1"/>
</dbReference>
<dbReference type="AlphaFoldDB" id="A0A5C0ZWL9"/>
<protein>
    <submittedName>
        <fullName evidence="12">ABC transporter ATP-binding protein/permease</fullName>
    </submittedName>
</protein>
<dbReference type="InterPro" id="IPR036640">
    <property type="entry name" value="ABC1_TM_sf"/>
</dbReference>
<feature type="transmembrane region" description="Helical" evidence="9">
    <location>
        <begin position="212"/>
        <end position="232"/>
    </location>
</feature>
<name>A0A5C0ZWL9_9GAMM</name>
<dbReference type="Proteomes" id="UP000322553">
    <property type="component" value="Chromosome"/>
</dbReference>
<evidence type="ECO:0000313" key="13">
    <source>
        <dbReference type="Proteomes" id="UP000322553"/>
    </source>
</evidence>
<comment type="subcellular location">
    <subcellularLocation>
        <location evidence="1">Cell membrane</location>
        <topology evidence="1">Multi-pass membrane protein</topology>
    </subcellularLocation>
</comment>
<dbReference type="OrthoDB" id="9802264at2"/>
<dbReference type="InterPro" id="IPR027417">
    <property type="entry name" value="P-loop_NTPase"/>
</dbReference>
<accession>A0A5C0ZWL9</accession>
<dbReference type="PANTHER" id="PTHR11384">
    <property type="entry name" value="ATP-BINDING CASSETTE, SUB-FAMILY D MEMBER"/>
    <property type="match status" value="1"/>
</dbReference>
<dbReference type="GO" id="GO:0016887">
    <property type="term" value="F:ATP hydrolysis activity"/>
    <property type="evidence" value="ECO:0007669"/>
    <property type="project" value="InterPro"/>
</dbReference>
<dbReference type="GO" id="GO:0005886">
    <property type="term" value="C:plasma membrane"/>
    <property type="evidence" value="ECO:0007669"/>
    <property type="project" value="UniProtKB-SubCell"/>
</dbReference>
<dbReference type="Gene3D" id="1.20.1560.10">
    <property type="entry name" value="ABC transporter type 1, transmembrane domain"/>
    <property type="match status" value="1"/>
</dbReference>
<evidence type="ECO:0000256" key="4">
    <source>
        <dbReference type="ARBA" id="ARBA00022741"/>
    </source>
</evidence>
<dbReference type="SUPFAM" id="SSF52540">
    <property type="entry name" value="P-loop containing nucleoside triphosphate hydrolases"/>
    <property type="match status" value="1"/>
</dbReference>
<keyword evidence="2" id="KW-0813">Transport</keyword>
<dbReference type="PROSITE" id="PS50929">
    <property type="entry name" value="ABC_TM1F"/>
    <property type="match status" value="1"/>
</dbReference>
<evidence type="ECO:0000256" key="8">
    <source>
        <dbReference type="SAM" id="MobiDB-lite"/>
    </source>
</evidence>
<keyword evidence="6 9" id="KW-1133">Transmembrane helix</keyword>
<dbReference type="CDD" id="cd03223">
    <property type="entry name" value="ABCD_peroxisomal_ALDP"/>
    <property type="match status" value="1"/>
</dbReference>
<dbReference type="InterPro" id="IPR050835">
    <property type="entry name" value="ABC_transporter_sub-D"/>
</dbReference>
<dbReference type="InterPro" id="IPR003439">
    <property type="entry name" value="ABC_transporter-like_ATP-bd"/>
</dbReference>
<evidence type="ECO:0000259" key="11">
    <source>
        <dbReference type="PROSITE" id="PS50929"/>
    </source>
</evidence>
<dbReference type="InterPro" id="IPR011527">
    <property type="entry name" value="ABC1_TM_dom"/>
</dbReference>
<dbReference type="KEGG" id="kuy:FY550_07635"/>
<dbReference type="SMART" id="SM00382">
    <property type="entry name" value="AAA"/>
    <property type="match status" value="1"/>
</dbReference>
<dbReference type="PROSITE" id="PS50893">
    <property type="entry name" value="ABC_TRANSPORTER_2"/>
    <property type="match status" value="1"/>
</dbReference>
<evidence type="ECO:0000259" key="10">
    <source>
        <dbReference type="PROSITE" id="PS50893"/>
    </source>
</evidence>
<dbReference type="GO" id="GO:0140359">
    <property type="term" value="F:ABC-type transporter activity"/>
    <property type="evidence" value="ECO:0007669"/>
    <property type="project" value="InterPro"/>
</dbReference>
<feature type="transmembrane region" description="Helical" evidence="9">
    <location>
        <begin position="98"/>
        <end position="121"/>
    </location>
</feature>
<dbReference type="EMBL" id="CP043420">
    <property type="protein sequence ID" value="QEL11010.1"/>
    <property type="molecule type" value="Genomic_DNA"/>
</dbReference>
<keyword evidence="13" id="KW-1185">Reference proteome</keyword>
<dbReference type="Pfam" id="PF06472">
    <property type="entry name" value="ABC_membrane_2"/>
    <property type="match status" value="1"/>
</dbReference>
<keyword evidence="4" id="KW-0547">Nucleotide-binding</keyword>
<dbReference type="PANTHER" id="PTHR11384:SF59">
    <property type="entry name" value="LYSOSOMAL COBALAMIN TRANSPORTER ABCD4"/>
    <property type="match status" value="1"/>
</dbReference>
<sequence length="614" mass="71271">MARNLARHNQSHESPGHHQWSPKSVSDAVTSQHHRRFLTRAWALARPYWQSEEKWSARGLLALIVALALGSVYLNVLINSWYSTFYNTLQSRDVSNFWHLIGQFSFYAGLYIASAVAQYYLTSLLQIRWRRWLTHAYFDRWLQGKAYYHLEQGEQRTDNPDQRISEDIDRFTDASLNLSIGLLSSVVTLISFITILWSISGALNLTLAEYDIHIPGYMVWAAILYAGIGSWLTHRVGRRLIRLNFNQQRVEADMRFDMARLRENSESIALYGGEESEKQHLRGRFTHIWANFRRIMTTQKRLIGFTSTYNQLAVIFPLVVAAPRYFSGAISLGTLMQISNAFGQVQSSLSWFVDNYARLASWRSVVDRLTAFNQRMDELLPVANAQGHHLIEEERDSIQLANVRLRLPDGQPLITIDELELDQQHSVLIQAPSGSGKSVLIRALAGIWPWWQGTMHRPKDMLFLPQTPYLPIATLREALLYPYHRDDEFAKRLDEARLHEVLTLCRLEKFDQQLDENRHWSRVMSPGEQQRLAMARALLHRPRWLVLDEATSALDLVTERHLYATLTRELPHTTLISVAHRDSLSDWHQQRLSFIHVKGEHRYQQIEMSPIEVE</sequence>
<evidence type="ECO:0000313" key="12">
    <source>
        <dbReference type="EMBL" id="QEL11010.1"/>
    </source>
</evidence>
<dbReference type="InterPro" id="IPR017871">
    <property type="entry name" value="ABC_transporter-like_CS"/>
</dbReference>
<feature type="transmembrane region" description="Helical" evidence="9">
    <location>
        <begin position="60"/>
        <end position="78"/>
    </location>
</feature>
<organism evidence="12 13">
    <name type="scientific">Kushneria phosphatilytica</name>
    <dbReference type="NCBI Taxonomy" id="657387"/>
    <lineage>
        <taxon>Bacteria</taxon>
        <taxon>Pseudomonadati</taxon>
        <taxon>Pseudomonadota</taxon>
        <taxon>Gammaproteobacteria</taxon>
        <taxon>Oceanospirillales</taxon>
        <taxon>Halomonadaceae</taxon>
        <taxon>Kushneria</taxon>
    </lineage>
</organism>
<feature type="transmembrane region" description="Helical" evidence="9">
    <location>
        <begin position="180"/>
        <end position="200"/>
    </location>
</feature>
<evidence type="ECO:0000256" key="6">
    <source>
        <dbReference type="ARBA" id="ARBA00022989"/>
    </source>
</evidence>
<feature type="domain" description="ABC transporter" evidence="10">
    <location>
        <begin position="398"/>
        <end position="613"/>
    </location>
</feature>
<evidence type="ECO:0000256" key="9">
    <source>
        <dbReference type="SAM" id="Phobius"/>
    </source>
</evidence>
<dbReference type="Gene3D" id="3.40.50.300">
    <property type="entry name" value="P-loop containing nucleotide triphosphate hydrolases"/>
    <property type="match status" value="1"/>
</dbReference>
<dbReference type="Pfam" id="PF00005">
    <property type="entry name" value="ABC_tran"/>
    <property type="match status" value="1"/>
</dbReference>
<dbReference type="PROSITE" id="PS00211">
    <property type="entry name" value="ABC_TRANSPORTER_1"/>
    <property type="match status" value="1"/>
</dbReference>
<evidence type="ECO:0000256" key="7">
    <source>
        <dbReference type="ARBA" id="ARBA00023136"/>
    </source>
</evidence>